<evidence type="ECO:0000256" key="6">
    <source>
        <dbReference type="HAMAP-Rule" id="MF_01926"/>
    </source>
</evidence>
<evidence type="ECO:0000313" key="8">
    <source>
        <dbReference type="Proteomes" id="UP000009139"/>
    </source>
</evidence>
<organism evidence="7 8">
    <name type="scientific">Pyrococcus abyssi (strain GE5 / Orsay)</name>
    <dbReference type="NCBI Taxonomy" id="272844"/>
    <lineage>
        <taxon>Archaea</taxon>
        <taxon>Methanobacteriati</taxon>
        <taxon>Methanobacteriota</taxon>
        <taxon>Thermococci</taxon>
        <taxon>Thermococcales</taxon>
        <taxon>Thermococcaceae</taxon>
        <taxon>Pyrococcus</taxon>
    </lineage>
</organism>
<reference evidence="7 8" key="1">
    <citation type="journal article" date="2012" name="Curr. Microbiol.">
        <title>Re-annotation of two hyperthermophilic archaea Pyrococcus abyssi GE5 and Pyrococcus furiosus DSM 3638.</title>
        <authorList>
            <person name="Gao J."/>
            <person name="Wang J."/>
        </authorList>
    </citation>
    <scope>GENOME REANNOTATION</scope>
    <source>
        <strain evidence="8">GE5 / Orsay</strain>
    </source>
</reference>
<name>G8ZKS7_PYRAB</name>
<proteinExistence type="inferred from homology"/>
<comment type="catalytic activity">
    <reaction evidence="6">
        <text>N(2)-formyl-N(1)-(5-phospho-beta-D-ribosyl)glycinamide + L-glutamine + ATP + H2O = 2-formamido-N(1)-(5-O-phospho-beta-D-ribosyl)acetamidine + L-glutamate + ADP + phosphate + H(+)</text>
        <dbReference type="Rhea" id="RHEA:17129"/>
        <dbReference type="ChEBI" id="CHEBI:15377"/>
        <dbReference type="ChEBI" id="CHEBI:15378"/>
        <dbReference type="ChEBI" id="CHEBI:29985"/>
        <dbReference type="ChEBI" id="CHEBI:30616"/>
        <dbReference type="ChEBI" id="CHEBI:43474"/>
        <dbReference type="ChEBI" id="CHEBI:58359"/>
        <dbReference type="ChEBI" id="CHEBI:147286"/>
        <dbReference type="ChEBI" id="CHEBI:147287"/>
        <dbReference type="ChEBI" id="CHEBI:456216"/>
        <dbReference type="EC" id="6.3.5.3"/>
    </reaction>
</comment>
<comment type="miscellaneous">
    <text evidence="7">The sequence shown here is derived from an EMBL/GenBank/DDBJ third party annotation (TPA) entry.</text>
</comment>
<evidence type="ECO:0000256" key="2">
    <source>
        <dbReference type="ARBA" id="ARBA00022598"/>
    </source>
</evidence>
<comment type="pathway">
    <text evidence="6">Purine metabolism; IMP biosynthesis via de novo pathway; 5-amino-1-(5-phospho-D-ribosyl)imidazole from N(2)-formyl-N(1)-(5-phospho-D-ribosyl)glycinamide: step 1/2.</text>
</comment>
<accession>G8ZKS7</accession>
<dbReference type="GO" id="GO:0005524">
    <property type="term" value="F:ATP binding"/>
    <property type="evidence" value="ECO:0007669"/>
    <property type="project" value="UniProtKB-UniRule"/>
</dbReference>
<dbReference type="PANTHER" id="PTHR34696">
    <property type="entry name" value="PHOSPHORIBOSYLFORMYLGLYCINAMIDINE SYNTHASE SUBUNIT PURS"/>
    <property type="match status" value="1"/>
</dbReference>
<protein>
    <recommendedName>
        <fullName evidence="6">Phosphoribosylformylglycinamidine synthase subunit PurS</fullName>
        <shortName evidence="6">FGAM synthase</shortName>
        <ecNumber evidence="6">6.3.5.3</ecNumber>
    </recommendedName>
    <alternativeName>
        <fullName evidence="6">Formylglycinamide ribonucleotide amidotransferase subunit III</fullName>
        <shortName evidence="6">FGAR amidotransferase III</shortName>
        <shortName evidence="6">FGAR-AT III</shortName>
    </alternativeName>
    <alternativeName>
        <fullName evidence="6">Phosphoribosylformylglycinamidine synthase subunit III</fullName>
    </alternativeName>
</protein>
<keyword evidence="3 6" id="KW-0547">Nucleotide-binding</keyword>
<dbReference type="Pfam" id="PF02700">
    <property type="entry name" value="PurS"/>
    <property type="match status" value="1"/>
</dbReference>
<evidence type="ECO:0000256" key="1">
    <source>
        <dbReference type="ARBA" id="ARBA00022490"/>
    </source>
</evidence>
<evidence type="ECO:0000313" key="7">
    <source>
        <dbReference type="EMBL" id="CCE71218.1"/>
    </source>
</evidence>
<dbReference type="NCBIfam" id="NF004630">
    <property type="entry name" value="PRK05974.1"/>
    <property type="match status" value="1"/>
</dbReference>
<comment type="function">
    <text evidence="6">Part of the phosphoribosylformylglycinamidine synthase complex involved in the purines biosynthetic pathway. Catalyzes the ATP-dependent conversion of formylglycinamide ribonucleotide (FGAR) and glutamine to yield formylglycinamidine ribonucleotide (FGAM) and glutamate. The FGAM synthase complex is composed of three subunits. PurQ produces an ammonia molecule by converting glutamine to glutamate. PurL transfers the ammonia molecule to FGAR to form FGAM in an ATP-dependent manner. PurS interacts with PurQ and PurL and is thought to assist in the transfer of the ammonia molecule from PurQ to PurL.</text>
</comment>
<dbReference type="Proteomes" id="UP000009139">
    <property type="component" value="Chromosome"/>
</dbReference>
<dbReference type="GO" id="GO:0006189">
    <property type="term" value="P:'de novo' IMP biosynthetic process"/>
    <property type="evidence" value="ECO:0007669"/>
    <property type="project" value="UniProtKB-UniRule"/>
</dbReference>
<keyword evidence="1 6" id="KW-0963">Cytoplasm</keyword>
<dbReference type="EC" id="6.3.5.3" evidence="6"/>
<keyword evidence="5 6" id="KW-0067">ATP-binding</keyword>
<dbReference type="SUPFAM" id="SSF82697">
    <property type="entry name" value="PurS-like"/>
    <property type="match status" value="1"/>
</dbReference>
<evidence type="ECO:0000256" key="3">
    <source>
        <dbReference type="ARBA" id="ARBA00022741"/>
    </source>
</evidence>
<keyword evidence="2 6" id="KW-0436">Ligase</keyword>
<evidence type="ECO:0000256" key="5">
    <source>
        <dbReference type="ARBA" id="ARBA00022840"/>
    </source>
</evidence>
<dbReference type="EMBL" id="HE613800">
    <property type="protein sequence ID" value="CCE71218.1"/>
    <property type="molecule type" value="Genomic_DNA"/>
</dbReference>
<dbReference type="InterPro" id="IPR036604">
    <property type="entry name" value="PurS-like_sf"/>
</dbReference>
<comment type="similarity">
    <text evidence="6">Belongs to the PurS family.</text>
</comment>
<dbReference type="NCBIfam" id="TIGR00302">
    <property type="entry name" value="phosphoribosylformylglycinamidine synthase subunit PurS"/>
    <property type="match status" value="1"/>
</dbReference>
<evidence type="ECO:0000256" key="4">
    <source>
        <dbReference type="ARBA" id="ARBA00022755"/>
    </source>
</evidence>
<sequence>MVMVMRWKVRVLVRLKEGLNDPEGRVIGKALKNLGYKVEELKVPKCFEFVLESEKPEEEVEEMCRRLLANPLIHTWEYTIEPVK</sequence>
<dbReference type="Gene3D" id="3.30.1280.10">
    <property type="entry name" value="Phosphoribosylformylglycinamidine synthase subunit PurS"/>
    <property type="match status" value="1"/>
</dbReference>
<dbReference type="AlphaFoldDB" id="G8ZKS7"/>
<dbReference type="UniPathway" id="UPA00074">
    <property type="reaction ID" value="UER00128"/>
</dbReference>
<dbReference type="HAMAP" id="MF_01926">
    <property type="entry name" value="PurS"/>
    <property type="match status" value="1"/>
</dbReference>
<dbReference type="GO" id="GO:0005737">
    <property type="term" value="C:cytoplasm"/>
    <property type="evidence" value="ECO:0007669"/>
    <property type="project" value="UniProtKB-SubCell"/>
</dbReference>
<dbReference type="InterPro" id="IPR003850">
    <property type="entry name" value="PurS"/>
</dbReference>
<keyword evidence="4 6" id="KW-0658">Purine biosynthesis</keyword>
<dbReference type="GO" id="GO:0004642">
    <property type="term" value="F:phosphoribosylformylglycinamidine synthase activity"/>
    <property type="evidence" value="ECO:0007669"/>
    <property type="project" value="UniProtKB-UniRule"/>
</dbReference>
<comment type="subunit">
    <text evidence="6">Part of the FGAM synthase complex composed of 1 PurL, 1 PurQ and 2 PurS subunits.</text>
</comment>
<comment type="subcellular location">
    <subcellularLocation>
        <location evidence="6">Cytoplasm</location>
    </subcellularLocation>
</comment>
<dbReference type="PANTHER" id="PTHR34696:SF1">
    <property type="entry name" value="PHOSPHORIBOSYLFORMYLGLYCINAMIDINE SYNTHASE SUBUNIT PURS"/>
    <property type="match status" value="1"/>
</dbReference>
<gene>
    <name evidence="6" type="primary">purS</name>
    <name evidence="7" type="ordered locus">PAB3433</name>
</gene>